<dbReference type="Proteomes" id="UP000593571">
    <property type="component" value="Unassembled WGS sequence"/>
</dbReference>
<accession>A0A7J8KAS9</accession>
<feature type="region of interest" description="Disordered" evidence="1">
    <location>
        <begin position="1"/>
        <end position="106"/>
    </location>
</feature>
<evidence type="ECO:0000313" key="2">
    <source>
        <dbReference type="EMBL" id="KAF6505976.1"/>
    </source>
</evidence>
<organism evidence="2 3">
    <name type="scientific">Rousettus aegyptiacus</name>
    <name type="common">Egyptian fruit bat</name>
    <name type="synonym">Pteropus aegyptiacus</name>
    <dbReference type="NCBI Taxonomy" id="9407"/>
    <lineage>
        <taxon>Eukaryota</taxon>
        <taxon>Metazoa</taxon>
        <taxon>Chordata</taxon>
        <taxon>Craniata</taxon>
        <taxon>Vertebrata</taxon>
        <taxon>Euteleostomi</taxon>
        <taxon>Mammalia</taxon>
        <taxon>Eutheria</taxon>
        <taxon>Laurasiatheria</taxon>
        <taxon>Chiroptera</taxon>
        <taxon>Yinpterochiroptera</taxon>
        <taxon>Pteropodoidea</taxon>
        <taxon>Pteropodidae</taxon>
        <taxon>Rousettinae</taxon>
        <taxon>Rousettus</taxon>
    </lineage>
</organism>
<feature type="compositionally biased region" description="Gly residues" evidence="1">
    <location>
        <begin position="1"/>
        <end position="17"/>
    </location>
</feature>
<name>A0A7J8KAS9_ROUAE</name>
<evidence type="ECO:0000313" key="3">
    <source>
        <dbReference type="Proteomes" id="UP000593571"/>
    </source>
</evidence>
<dbReference type="EMBL" id="JACASE010000001">
    <property type="protein sequence ID" value="KAF6505976.1"/>
    <property type="molecule type" value="Genomic_DNA"/>
</dbReference>
<dbReference type="AlphaFoldDB" id="A0A7J8KAS9"/>
<sequence length="157" mass="16391">MPTPGGGGSRLGRGLLWGRGREPPARRRRGGGGGRGDEALPHPAPPRGGGGHGAAGPNPGQEVGARPSRLPQLLPQLLLPLPTPRPRASSYSASKRQQPRPERGQLRPCVMPPCVLWSRPQRREAGAALAGSPPLPCCLTAVSGCVSFCFSLCWFGT</sequence>
<protein>
    <submittedName>
        <fullName evidence="2">Uncharacterized protein</fullName>
    </submittedName>
</protein>
<proteinExistence type="predicted"/>
<keyword evidence="3" id="KW-1185">Reference proteome</keyword>
<reference evidence="2 3" key="1">
    <citation type="journal article" date="2020" name="Nature">
        <title>Six reference-quality genomes reveal evolution of bat adaptations.</title>
        <authorList>
            <person name="Jebb D."/>
            <person name="Huang Z."/>
            <person name="Pippel M."/>
            <person name="Hughes G.M."/>
            <person name="Lavrichenko K."/>
            <person name="Devanna P."/>
            <person name="Winkler S."/>
            <person name="Jermiin L.S."/>
            <person name="Skirmuntt E.C."/>
            <person name="Katzourakis A."/>
            <person name="Burkitt-Gray L."/>
            <person name="Ray D.A."/>
            <person name="Sullivan K.A.M."/>
            <person name="Roscito J.G."/>
            <person name="Kirilenko B.M."/>
            <person name="Davalos L.M."/>
            <person name="Corthals A.P."/>
            <person name="Power M.L."/>
            <person name="Jones G."/>
            <person name="Ransome R.D."/>
            <person name="Dechmann D.K.N."/>
            <person name="Locatelli A.G."/>
            <person name="Puechmaille S.J."/>
            <person name="Fedrigo O."/>
            <person name="Jarvis E.D."/>
            <person name="Hiller M."/>
            <person name="Vernes S.C."/>
            <person name="Myers E.W."/>
            <person name="Teeling E.C."/>
        </authorList>
    </citation>
    <scope>NUCLEOTIDE SEQUENCE [LARGE SCALE GENOMIC DNA]</scope>
    <source>
        <strain evidence="2">MRouAeg1</strain>
        <tissue evidence="2">Muscle</tissue>
    </source>
</reference>
<comment type="caution">
    <text evidence="2">The sequence shown here is derived from an EMBL/GenBank/DDBJ whole genome shotgun (WGS) entry which is preliminary data.</text>
</comment>
<feature type="compositionally biased region" description="Low complexity" evidence="1">
    <location>
        <begin position="55"/>
        <end position="80"/>
    </location>
</feature>
<evidence type="ECO:0000256" key="1">
    <source>
        <dbReference type="SAM" id="MobiDB-lite"/>
    </source>
</evidence>
<gene>
    <name evidence="2" type="ORF">HJG63_007844</name>
</gene>